<dbReference type="PANTHER" id="PTHR30387:SF2">
    <property type="entry name" value="MANNONATE DEHYDRATASE"/>
    <property type="match status" value="1"/>
</dbReference>
<dbReference type="UniPathway" id="UPA00246"/>
<dbReference type="InterPro" id="IPR004628">
    <property type="entry name" value="Man_deHydtase"/>
</dbReference>
<dbReference type="Pfam" id="PF03786">
    <property type="entry name" value="UxuA"/>
    <property type="match status" value="1"/>
</dbReference>
<dbReference type="GO" id="GO:0008198">
    <property type="term" value="F:ferrous iron binding"/>
    <property type="evidence" value="ECO:0007669"/>
    <property type="project" value="TreeGrafter"/>
</dbReference>
<keyword evidence="8" id="KW-0408">Iron</keyword>
<evidence type="ECO:0000256" key="1">
    <source>
        <dbReference type="ARBA" id="ARBA00001794"/>
    </source>
</evidence>
<evidence type="ECO:0000256" key="7">
    <source>
        <dbReference type="ARBA" id="ARBA00012927"/>
    </source>
</evidence>
<evidence type="ECO:0000313" key="11">
    <source>
        <dbReference type="EMBL" id="CAA9588416.1"/>
    </source>
</evidence>
<reference evidence="11" key="1">
    <citation type="submission" date="2020-02" db="EMBL/GenBank/DDBJ databases">
        <authorList>
            <person name="Meier V. D."/>
        </authorList>
    </citation>
    <scope>NUCLEOTIDE SEQUENCE</scope>
    <source>
        <strain evidence="11">AVDCRST_MAG88</strain>
    </source>
</reference>
<keyword evidence="9" id="KW-0464">Manganese</keyword>
<dbReference type="Gene3D" id="3.20.20.150">
    <property type="entry name" value="Divalent-metal-dependent TIM barrel enzymes"/>
    <property type="match status" value="1"/>
</dbReference>
<comment type="catalytic activity">
    <reaction evidence="1">
        <text>D-mannonate = 2-dehydro-3-deoxy-D-gluconate + H2O</text>
        <dbReference type="Rhea" id="RHEA:20097"/>
        <dbReference type="ChEBI" id="CHEBI:15377"/>
        <dbReference type="ChEBI" id="CHEBI:17767"/>
        <dbReference type="ChEBI" id="CHEBI:57990"/>
        <dbReference type="EC" id="4.2.1.8"/>
    </reaction>
</comment>
<evidence type="ECO:0000256" key="6">
    <source>
        <dbReference type="ARBA" id="ARBA00007389"/>
    </source>
</evidence>
<dbReference type="InterPro" id="IPR036237">
    <property type="entry name" value="Xyl_isomerase-like_sf"/>
</dbReference>
<comment type="cofactor">
    <cofactor evidence="2">
        <name>Mn(2+)</name>
        <dbReference type="ChEBI" id="CHEBI:29035"/>
    </cofactor>
</comment>
<evidence type="ECO:0000256" key="8">
    <source>
        <dbReference type="ARBA" id="ARBA00023004"/>
    </source>
</evidence>
<proteinExistence type="inferred from homology"/>
<comment type="pathway">
    <text evidence="5">Carbohydrate metabolism; pentose and glucuronate interconversion.</text>
</comment>
<evidence type="ECO:0000256" key="9">
    <source>
        <dbReference type="ARBA" id="ARBA00023211"/>
    </source>
</evidence>
<dbReference type="PANTHER" id="PTHR30387">
    <property type="entry name" value="MANNONATE DEHYDRATASE"/>
    <property type="match status" value="1"/>
</dbReference>
<evidence type="ECO:0000256" key="2">
    <source>
        <dbReference type="ARBA" id="ARBA00001936"/>
    </source>
</evidence>
<evidence type="ECO:0000256" key="3">
    <source>
        <dbReference type="ARBA" id="ARBA00001954"/>
    </source>
</evidence>
<evidence type="ECO:0000256" key="10">
    <source>
        <dbReference type="ARBA" id="ARBA00023239"/>
    </source>
</evidence>
<evidence type="ECO:0000256" key="4">
    <source>
        <dbReference type="ARBA" id="ARBA00002713"/>
    </source>
</evidence>
<dbReference type="EMBL" id="CADCWM010001105">
    <property type="protein sequence ID" value="CAA9588416.1"/>
    <property type="molecule type" value="Genomic_DNA"/>
</dbReference>
<sequence length="358" mass="39308">MAGGPGTMRIALGQFNELTVEKLTFARQLGVEGVQLNTPLLPGEERWEYEDLLRLRLLAEEHGLRFEAIENVPVRFYDRAMLGLPGRDEQIANYQATIRAMGRASIPILGYHFMPNSVWRTSRTAPGRGGAEVTAFDLATVERTPVGVAQRAFVSNSDRQIDGMFEQAASQEAERVIATAEAMWANYEYFMRAVLPVAAEAGVKLALHPDDPPVPMLGGIARLFPGPEGFKRAEAIAESLPGGEAWGLDLCLGCCSEMPGGAANVRAMIEHFGPRGRILYVHFRDVRGSVPEFAECFIGEGNYDPAEILLLLKRSGFGGFLLDDHVPHMIDDSSWGHRGRAHAIGYMQGLLRMAERLG</sequence>
<comment type="cofactor">
    <cofactor evidence="3">
        <name>Fe(2+)</name>
        <dbReference type="ChEBI" id="CHEBI:29033"/>
    </cofactor>
</comment>
<dbReference type="SUPFAM" id="SSF51658">
    <property type="entry name" value="Xylose isomerase-like"/>
    <property type="match status" value="1"/>
</dbReference>
<comment type="function">
    <text evidence="4">Catalyzes the dehydration of D-mannonate.</text>
</comment>
<dbReference type="GO" id="GO:0030145">
    <property type="term" value="F:manganese ion binding"/>
    <property type="evidence" value="ECO:0007669"/>
    <property type="project" value="TreeGrafter"/>
</dbReference>
<name>A0A6J4VX19_9BACT</name>
<keyword evidence="10 11" id="KW-0456">Lyase</keyword>
<dbReference type="GO" id="GO:0042840">
    <property type="term" value="P:D-glucuronate catabolic process"/>
    <property type="evidence" value="ECO:0007669"/>
    <property type="project" value="TreeGrafter"/>
</dbReference>
<comment type="similarity">
    <text evidence="6">Belongs to the mannonate dehydratase family.</text>
</comment>
<dbReference type="AlphaFoldDB" id="A0A6J4VX19"/>
<gene>
    <name evidence="11" type="ORF">AVDCRST_MAG88-4386</name>
</gene>
<protein>
    <recommendedName>
        <fullName evidence="7">mannonate dehydratase</fullName>
        <ecNumber evidence="7">4.2.1.8</ecNumber>
    </recommendedName>
</protein>
<dbReference type="EC" id="4.2.1.8" evidence="7"/>
<accession>A0A6J4VX19</accession>
<organism evidence="11">
    <name type="scientific">uncultured Thermomicrobiales bacterium</name>
    <dbReference type="NCBI Taxonomy" id="1645740"/>
    <lineage>
        <taxon>Bacteria</taxon>
        <taxon>Pseudomonadati</taxon>
        <taxon>Thermomicrobiota</taxon>
        <taxon>Thermomicrobia</taxon>
        <taxon>Thermomicrobiales</taxon>
        <taxon>environmental samples</taxon>
    </lineage>
</organism>
<evidence type="ECO:0000256" key="5">
    <source>
        <dbReference type="ARBA" id="ARBA00004892"/>
    </source>
</evidence>
<dbReference type="GO" id="GO:0008927">
    <property type="term" value="F:mannonate dehydratase activity"/>
    <property type="evidence" value="ECO:0007669"/>
    <property type="project" value="UniProtKB-EC"/>
</dbReference>